<dbReference type="EMBL" id="VSRR010059266">
    <property type="protein sequence ID" value="MPC82264.1"/>
    <property type="molecule type" value="Genomic_DNA"/>
</dbReference>
<name>A0A5B7IPX8_PORTR</name>
<keyword evidence="3" id="KW-1185">Reference proteome</keyword>
<accession>A0A5B7IPX8</accession>
<sequence length="23" mass="2146">MKGLPGGAPGTAGEFGVVNGCAR</sequence>
<proteinExistence type="predicted"/>
<feature type="compositionally biased region" description="Gly residues" evidence="1">
    <location>
        <begin position="1"/>
        <end position="10"/>
    </location>
</feature>
<organism evidence="2 3">
    <name type="scientific">Portunus trituberculatus</name>
    <name type="common">Swimming crab</name>
    <name type="synonym">Neptunus trituberculatus</name>
    <dbReference type="NCBI Taxonomy" id="210409"/>
    <lineage>
        <taxon>Eukaryota</taxon>
        <taxon>Metazoa</taxon>
        <taxon>Ecdysozoa</taxon>
        <taxon>Arthropoda</taxon>
        <taxon>Crustacea</taxon>
        <taxon>Multicrustacea</taxon>
        <taxon>Malacostraca</taxon>
        <taxon>Eumalacostraca</taxon>
        <taxon>Eucarida</taxon>
        <taxon>Decapoda</taxon>
        <taxon>Pleocyemata</taxon>
        <taxon>Brachyura</taxon>
        <taxon>Eubrachyura</taxon>
        <taxon>Portunoidea</taxon>
        <taxon>Portunidae</taxon>
        <taxon>Portuninae</taxon>
        <taxon>Portunus</taxon>
    </lineage>
</organism>
<reference evidence="2 3" key="1">
    <citation type="submission" date="2019-05" db="EMBL/GenBank/DDBJ databases">
        <title>Another draft genome of Portunus trituberculatus and its Hox gene families provides insights of decapod evolution.</title>
        <authorList>
            <person name="Jeong J.-H."/>
            <person name="Song I."/>
            <person name="Kim S."/>
            <person name="Choi T."/>
            <person name="Kim D."/>
            <person name="Ryu S."/>
            <person name="Kim W."/>
        </authorList>
    </citation>
    <scope>NUCLEOTIDE SEQUENCE [LARGE SCALE GENOMIC DNA]</scope>
    <source>
        <tissue evidence="2">Muscle</tissue>
    </source>
</reference>
<evidence type="ECO:0000313" key="2">
    <source>
        <dbReference type="EMBL" id="MPC82264.1"/>
    </source>
</evidence>
<evidence type="ECO:0000313" key="3">
    <source>
        <dbReference type="Proteomes" id="UP000324222"/>
    </source>
</evidence>
<comment type="caution">
    <text evidence="2">The sequence shown here is derived from an EMBL/GenBank/DDBJ whole genome shotgun (WGS) entry which is preliminary data.</text>
</comment>
<dbReference type="AlphaFoldDB" id="A0A5B7IPX8"/>
<protein>
    <submittedName>
        <fullName evidence="2">Uncharacterized protein</fullName>
    </submittedName>
</protein>
<evidence type="ECO:0000256" key="1">
    <source>
        <dbReference type="SAM" id="MobiDB-lite"/>
    </source>
</evidence>
<dbReference type="Proteomes" id="UP000324222">
    <property type="component" value="Unassembled WGS sequence"/>
</dbReference>
<gene>
    <name evidence="2" type="ORF">E2C01_076919</name>
</gene>
<feature type="region of interest" description="Disordered" evidence="1">
    <location>
        <begin position="1"/>
        <end position="23"/>
    </location>
</feature>